<dbReference type="EMBL" id="QPKV01000006">
    <property type="protein sequence ID" value="RDC55823.1"/>
    <property type="molecule type" value="Genomic_DNA"/>
</dbReference>
<feature type="transmembrane region" description="Helical" evidence="7">
    <location>
        <begin position="75"/>
        <end position="96"/>
    </location>
</feature>
<feature type="transmembrane region" description="Helical" evidence="7">
    <location>
        <begin position="163"/>
        <end position="184"/>
    </location>
</feature>
<evidence type="ECO:0000256" key="4">
    <source>
        <dbReference type="ARBA" id="ARBA00022692"/>
    </source>
</evidence>
<feature type="transmembrane region" description="Helical" evidence="7">
    <location>
        <begin position="277"/>
        <end position="299"/>
    </location>
</feature>
<evidence type="ECO:0000313" key="8">
    <source>
        <dbReference type="EMBL" id="RDC55823.1"/>
    </source>
</evidence>
<organism evidence="8 9">
    <name type="scientific">Pedobacter chinensis</name>
    <dbReference type="NCBI Taxonomy" id="2282421"/>
    <lineage>
        <taxon>Bacteria</taxon>
        <taxon>Pseudomonadati</taxon>
        <taxon>Bacteroidota</taxon>
        <taxon>Sphingobacteriia</taxon>
        <taxon>Sphingobacteriales</taxon>
        <taxon>Sphingobacteriaceae</taxon>
        <taxon>Pedobacter</taxon>
    </lineage>
</organism>
<evidence type="ECO:0000256" key="6">
    <source>
        <dbReference type="ARBA" id="ARBA00023136"/>
    </source>
</evidence>
<evidence type="ECO:0000313" key="9">
    <source>
        <dbReference type="Proteomes" id="UP000253961"/>
    </source>
</evidence>
<keyword evidence="3" id="KW-1003">Cell membrane</keyword>
<evidence type="ECO:0000256" key="2">
    <source>
        <dbReference type="ARBA" id="ARBA00007430"/>
    </source>
</evidence>
<name>A0A369PTD0_9SPHI</name>
<dbReference type="OrthoDB" id="9770347at2"/>
<feature type="transmembrane region" description="Helical" evidence="7">
    <location>
        <begin position="405"/>
        <end position="423"/>
    </location>
</feature>
<feature type="transmembrane region" description="Helical" evidence="7">
    <location>
        <begin position="12"/>
        <end position="30"/>
    </location>
</feature>
<evidence type="ECO:0000256" key="3">
    <source>
        <dbReference type="ARBA" id="ARBA00022475"/>
    </source>
</evidence>
<keyword evidence="9" id="KW-1185">Reference proteome</keyword>
<dbReference type="Pfam" id="PF13440">
    <property type="entry name" value="Polysacc_synt_3"/>
    <property type="match status" value="1"/>
</dbReference>
<keyword evidence="5 7" id="KW-1133">Transmembrane helix</keyword>
<feature type="transmembrane region" description="Helical" evidence="7">
    <location>
        <begin position="319"/>
        <end position="341"/>
    </location>
</feature>
<protein>
    <submittedName>
        <fullName evidence="8">Lipopolysaccharide biosynthesis protein</fullName>
    </submittedName>
</protein>
<dbReference type="InterPro" id="IPR050833">
    <property type="entry name" value="Poly_Biosynth_Transport"/>
</dbReference>
<evidence type="ECO:0000256" key="7">
    <source>
        <dbReference type="SAM" id="Phobius"/>
    </source>
</evidence>
<comment type="subcellular location">
    <subcellularLocation>
        <location evidence="1">Cell membrane</location>
        <topology evidence="1">Multi-pass membrane protein</topology>
    </subcellularLocation>
</comment>
<keyword evidence="4 7" id="KW-0812">Transmembrane</keyword>
<feature type="transmembrane region" description="Helical" evidence="7">
    <location>
        <begin position="108"/>
        <end position="130"/>
    </location>
</feature>
<dbReference type="PANTHER" id="PTHR30250">
    <property type="entry name" value="PST FAMILY PREDICTED COLANIC ACID TRANSPORTER"/>
    <property type="match status" value="1"/>
</dbReference>
<dbReference type="GO" id="GO:0005886">
    <property type="term" value="C:plasma membrane"/>
    <property type="evidence" value="ECO:0007669"/>
    <property type="project" value="UniProtKB-SubCell"/>
</dbReference>
<comment type="similarity">
    <text evidence="2">Belongs to the polysaccharide synthase family.</text>
</comment>
<feature type="transmembrane region" description="Helical" evidence="7">
    <location>
        <begin position="353"/>
        <end position="369"/>
    </location>
</feature>
<evidence type="ECO:0000256" key="5">
    <source>
        <dbReference type="ARBA" id="ARBA00022989"/>
    </source>
</evidence>
<feature type="transmembrane region" description="Helical" evidence="7">
    <location>
        <begin position="435"/>
        <end position="456"/>
    </location>
</feature>
<evidence type="ECO:0000256" key="1">
    <source>
        <dbReference type="ARBA" id="ARBA00004651"/>
    </source>
</evidence>
<dbReference type="Proteomes" id="UP000253961">
    <property type="component" value="Unassembled WGS sequence"/>
</dbReference>
<gene>
    <name evidence="8" type="ORF">DU508_16310</name>
</gene>
<accession>A0A369PTD0</accession>
<proteinExistence type="inferred from homology"/>
<feature type="transmembrane region" description="Helical" evidence="7">
    <location>
        <begin position="137"/>
        <end position="157"/>
    </location>
</feature>
<dbReference type="PANTHER" id="PTHR30250:SF10">
    <property type="entry name" value="LIPOPOLYSACCHARIDE BIOSYNTHESIS PROTEIN WZXC"/>
    <property type="match status" value="1"/>
</dbReference>
<dbReference type="RefSeq" id="WP_115403859.1">
    <property type="nucleotide sequence ID" value="NZ_QPKV01000006.1"/>
</dbReference>
<reference evidence="8 9" key="1">
    <citation type="submission" date="2018-07" db="EMBL/GenBank/DDBJ databases">
        <title>Pedobacter sp. nov., isolated from soil.</title>
        <authorList>
            <person name="Zhou L.Y."/>
            <person name="Du Z.J."/>
        </authorList>
    </citation>
    <scope>NUCLEOTIDE SEQUENCE [LARGE SCALE GENOMIC DNA]</scope>
    <source>
        <strain evidence="8 9">JDX94</strain>
    </source>
</reference>
<feature type="transmembrane region" description="Helical" evidence="7">
    <location>
        <begin position="36"/>
        <end position="54"/>
    </location>
</feature>
<comment type="caution">
    <text evidence="8">The sequence shown here is derived from an EMBL/GenBank/DDBJ whole genome shotgun (WGS) entry which is preliminary data.</text>
</comment>
<dbReference type="AlphaFoldDB" id="A0A369PTD0"/>
<keyword evidence="6 7" id="KW-0472">Membrane</keyword>
<dbReference type="CDD" id="cd13127">
    <property type="entry name" value="MATE_tuaB_like"/>
    <property type="match status" value="1"/>
</dbReference>
<sequence>MFKNIIWDFMGKFSVQLMGFGITVMLTRMISPSEFGVMGMAMAIIMIAHLFLDLGFNRAIIQTKEISDVQYSTVFYLNVGIAVLLTAVCYALSYPLSYFYRESLIRPVFQVLSIVFLINGLNLVPSAILYKRLKFKLNSILNIVSSVVGGTIGIVMAYSGYGIWSLVAQSIITSIVMLVTNFIYAKWFPIRMFSLRSIKPLWAYGSRMFTSGLLDNIYARLDIFIIGKIFSTSTLGFYTRAQSMDNFVRQLSVNSIMGAIFPYIAKNQDNRPFLNDLYLRYLHIICFVSIGLSGTLFLIAKYFFLVLFTTRWQYAAELFQLMSIVGFVWPVSSLMCNVISGVGNSKAFLRLEVYKKLLFLPVYMLGFIFGLKGFLYFFIVANVICLIINAAFVSKEIAVKLLPQLKIISNYFFTAVFAIAISYLPLRLLADQSNWLNIILLAGCFNLCYLFISYILKLEALGNLPILFSKIKTYRYDQRNKNIPSSI</sequence>